<dbReference type="GO" id="GO:0004465">
    <property type="term" value="F:lipoprotein lipase activity"/>
    <property type="evidence" value="ECO:0007669"/>
    <property type="project" value="InterPro"/>
</dbReference>
<evidence type="ECO:0000256" key="1">
    <source>
        <dbReference type="ARBA" id="ARBA00004613"/>
    </source>
</evidence>
<dbReference type="Proteomes" id="UP000694551">
    <property type="component" value="Unplaced"/>
</dbReference>
<dbReference type="PRINTS" id="PR00821">
    <property type="entry name" value="TAGLIPASE"/>
</dbReference>
<sequence length="386" mass="42356">QAAGRHAGACMGTEAFSMFETWLGSLVSTLQEREKDANMVMVDWLLLARQLYINAVNNTQIVRKNIVRLLDWLQESFHLSEQCELRSWNVHLIGYSLGTHVAGFAGNHVHGTIGRITGLDPAGLMFEGVDPSKCLSPDDANFVDVLHTYTRETLGVSIGIQMPVGHVDIYPNGGDFQPGCGLSDVLGATAYGSKFSLLILSLDSVDSSQIGICLSCQKNCCNSIGYNMYLKTRADMLFKGMLSLLDIRFKEPSPEWMCCCCVNVNFVISKGSVLVLARIELTFLELGEDTAGHWSIPPHVMLCSVYKGGGFSQDLHSVGIAGQGWAGYQSVGGEQLHCALPVCTFCYYFVLLQSLNCFFFYCDPQVSLMFLQSLSFPHSWGTGVCD</sequence>
<evidence type="ECO:0000256" key="2">
    <source>
        <dbReference type="ARBA" id="ARBA00010701"/>
    </source>
</evidence>
<reference evidence="7" key="1">
    <citation type="submission" date="2025-08" db="UniProtKB">
        <authorList>
            <consortium name="Ensembl"/>
        </authorList>
    </citation>
    <scope>IDENTIFICATION</scope>
</reference>
<evidence type="ECO:0000256" key="4">
    <source>
        <dbReference type="ARBA" id="ARBA00023098"/>
    </source>
</evidence>
<dbReference type="InterPro" id="IPR000734">
    <property type="entry name" value="TAG_lipase"/>
</dbReference>
<dbReference type="AlphaFoldDB" id="A0A8D0F0L4"/>
<accession>A0A8D0F0L4</accession>
<evidence type="ECO:0000313" key="8">
    <source>
        <dbReference type="Proteomes" id="UP000694551"/>
    </source>
</evidence>
<dbReference type="PANTHER" id="PTHR11610:SF13">
    <property type="entry name" value="ENDOTHELIAL LIPASE"/>
    <property type="match status" value="1"/>
</dbReference>
<keyword evidence="3" id="KW-0964">Secreted</keyword>
<dbReference type="InterPro" id="IPR013818">
    <property type="entry name" value="Lipase"/>
</dbReference>
<dbReference type="Ensembl" id="ENSSOCT00000008572.1">
    <property type="protein sequence ID" value="ENSSOCP00000008359.1"/>
    <property type="gene ID" value="ENSSOCG00000006367.1"/>
</dbReference>
<dbReference type="PRINTS" id="PR00822">
    <property type="entry name" value="LIPOLIPASE"/>
</dbReference>
<keyword evidence="8" id="KW-1185">Reference proteome</keyword>
<comment type="subcellular location">
    <subcellularLocation>
        <location evidence="1">Secreted</location>
    </subcellularLocation>
</comment>
<dbReference type="SUPFAM" id="SSF53474">
    <property type="entry name" value="alpha/beta-Hydrolases"/>
    <property type="match status" value="1"/>
</dbReference>
<dbReference type="GO" id="GO:0005615">
    <property type="term" value="C:extracellular space"/>
    <property type="evidence" value="ECO:0007669"/>
    <property type="project" value="TreeGrafter"/>
</dbReference>
<name>A0A8D0F0L4_STROC</name>
<protein>
    <recommendedName>
        <fullName evidence="6">Lipase domain-containing protein</fullName>
    </recommendedName>
</protein>
<reference evidence="7" key="2">
    <citation type="submission" date="2025-09" db="UniProtKB">
        <authorList>
            <consortium name="Ensembl"/>
        </authorList>
    </citation>
    <scope>IDENTIFICATION</scope>
</reference>
<organism evidence="7 8">
    <name type="scientific">Strix occidentalis caurina</name>
    <name type="common">northern spotted owl</name>
    <dbReference type="NCBI Taxonomy" id="311401"/>
    <lineage>
        <taxon>Eukaryota</taxon>
        <taxon>Metazoa</taxon>
        <taxon>Chordata</taxon>
        <taxon>Craniata</taxon>
        <taxon>Vertebrata</taxon>
        <taxon>Euteleostomi</taxon>
        <taxon>Archelosauria</taxon>
        <taxon>Archosauria</taxon>
        <taxon>Dinosauria</taxon>
        <taxon>Saurischia</taxon>
        <taxon>Theropoda</taxon>
        <taxon>Coelurosauria</taxon>
        <taxon>Aves</taxon>
        <taxon>Neognathae</taxon>
        <taxon>Neoaves</taxon>
        <taxon>Telluraves</taxon>
        <taxon>Strigiformes</taxon>
        <taxon>Strigidae</taxon>
        <taxon>Strix</taxon>
    </lineage>
</organism>
<keyword evidence="4" id="KW-0443">Lipid metabolism</keyword>
<evidence type="ECO:0000256" key="3">
    <source>
        <dbReference type="ARBA" id="ARBA00022525"/>
    </source>
</evidence>
<dbReference type="Gene3D" id="3.40.50.1820">
    <property type="entry name" value="alpha/beta hydrolase"/>
    <property type="match status" value="1"/>
</dbReference>
<evidence type="ECO:0000256" key="5">
    <source>
        <dbReference type="RuleBase" id="RU004262"/>
    </source>
</evidence>
<comment type="similarity">
    <text evidence="2 5">Belongs to the AB hydrolase superfamily. Lipase family.</text>
</comment>
<dbReference type="Pfam" id="PF00151">
    <property type="entry name" value="Lipase"/>
    <property type="match status" value="1"/>
</dbReference>
<proteinExistence type="inferred from homology"/>
<evidence type="ECO:0000259" key="6">
    <source>
        <dbReference type="Pfam" id="PF00151"/>
    </source>
</evidence>
<dbReference type="PANTHER" id="PTHR11610">
    <property type="entry name" value="LIPASE"/>
    <property type="match status" value="1"/>
</dbReference>
<feature type="domain" description="Lipase" evidence="6">
    <location>
        <begin position="18"/>
        <end position="181"/>
    </location>
</feature>
<evidence type="ECO:0000313" key="7">
    <source>
        <dbReference type="Ensembl" id="ENSSOCP00000008359.1"/>
    </source>
</evidence>
<dbReference type="InterPro" id="IPR002330">
    <property type="entry name" value="Lipo_Lipase"/>
</dbReference>
<dbReference type="InterPro" id="IPR029058">
    <property type="entry name" value="AB_hydrolase_fold"/>
</dbReference>
<dbReference type="GO" id="GO:0016042">
    <property type="term" value="P:lipid catabolic process"/>
    <property type="evidence" value="ECO:0007669"/>
    <property type="project" value="TreeGrafter"/>
</dbReference>